<dbReference type="PANTHER" id="PTHR42103">
    <property type="entry name" value="ALPHA/BETA-HYDROLASES SUPERFAMILY PROTEIN"/>
    <property type="match status" value="1"/>
</dbReference>
<reference evidence="1" key="1">
    <citation type="submission" date="2021-01" db="EMBL/GenBank/DDBJ databases">
        <authorList>
            <person name="Eckstrom K.M.E."/>
        </authorList>
    </citation>
    <scope>NUCLEOTIDE SEQUENCE</scope>
    <source>
        <strain evidence="1">UVCC 0001</strain>
    </source>
</reference>
<keyword evidence="2" id="KW-1185">Reference proteome</keyword>
<dbReference type="EMBL" id="JASFZW010000001">
    <property type="protein sequence ID" value="KAK2080330.1"/>
    <property type="molecule type" value="Genomic_DNA"/>
</dbReference>
<name>A0AAD9INS4_PROWI</name>
<evidence type="ECO:0000313" key="2">
    <source>
        <dbReference type="Proteomes" id="UP001255856"/>
    </source>
</evidence>
<dbReference type="Gene3D" id="3.40.50.1820">
    <property type="entry name" value="alpha/beta hydrolase"/>
    <property type="match status" value="1"/>
</dbReference>
<dbReference type="Proteomes" id="UP001255856">
    <property type="component" value="Unassembled WGS sequence"/>
</dbReference>
<comment type="caution">
    <text evidence="1">The sequence shown here is derived from an EMBL/GenBank/DDBJ whole genome shotgun (WGS) entry which is preliminary data.</text>
</comment>
<gene>
    <name evidence="1" type="ORF">QBZ16_000183</name>
</gene>
<dbReference type="SUPFAM" id="SSF53474">
    <property type="entry name" value="alpha/beta-Hydrolases"/>
    <property type="match status" value="1"/>
</dbReference>
<accession>A0AAD9INS4</accession>
<dbReference type="PANTHER" id="PTHR42103:SF2">
    <property type="entry name" value="AB HYDROLASE-1 DOMAIN-CONTAINING PROTEIN"/>
    <property type="match status" value="1"/>
</dbReference>
<dbReference type="InterPro" id="IPR029058">
    <property type="entry name" value="AB_hydrolase_fold"/>
</dbReference>
<organism evidence="1 2">
    <name type="scientific">Prototheca wickerhamii</name>
    <dbReference type="NCBI Taxonomy" id="3111"/>
    <lineage>
        <taxon>Eukaryota</taxon>
        <taxon>Viridiplantae</taxon>
        <taxon>Chlorophyta</taxon>
        <taxon>core chlorophytes</taxon>
        <taxon>Trebouxiophyceae</taxon>
        <taxon>Chlorellales</taxon>
        <taxon>Chlorellaceae</taxon>
        <taxon>Prototheca</taxon>
    </lineage>
</organism>
<protein>
    <submittedName>
        <fullName evidence="1">Uncharacterized protein</fullName>
    </submittedName>
</protein>
<dbReference type="AlphaFoldDB" id="A0AAD9INS4"/>
<proteinExistence type="predicted"/>
<sequence>MCRSPWISAALRYNQRGVGASTGSRQLRGGKDFLDVLDMVDHLSNELPPSPDNKVVVVGYSWGSCVAVHALKQPLAGAYVGLSFPLGGLSAVLGTRSHFAMLAQTSHVPRLLIMGSQDSFTGEAAIKQSVLSAPGGPFATRRRQLHGRGTGGRF</sequence>
<evidence type="ECO:0000313" key="1">
    <source>
        <dbReference type="EMBL" id="KAK2080330.1"/>
    </source>
</evidence>